<dbReference type="PRINTS" id="PR00598">
    <property type="entry name" value="HTHMARR"/>
</dbReference>
<dbReference type="OrthoDB" id="8447118at2"/>
<feature type="domain" description="HTH marR-type" evidence="1">
    <location>
        <begin position="14"/>
        <end position="146"/>
    </location>
</feature>
<reference evidence="3" key="1">
    <citation type="submission" date="2019-01" db="EMBL/GenBank/DDBJ databases">
        <title>Gri0909 isolated from a small marine red alga.</title>
        <authorList>
            <person name="Kim J."/>
            <person name="Jeong S.E."/>
            <person name="Jeon C.O."/>
        </authorList>
    </citation>
    <scope>NUCLEOTIDE SEQUENCE [LARGE SCALE GENOMIC DNA]</scope>
    <source>
        <strain evidence="3">Gri0909</strain>
    </source>
</reference>
<dbReference type="Gene3D" id="1.10.10.10">
    <property type="entry name" value="Winged helix-like DNA-binding domain superfamily/Winged helix DNA-binding domain"/>
    <property type="match status" value="1"/>
</dbReference>
<gene>
    <name evidence="2" type="ORF">EOI86_14565</name>
</gene>
<dbReference type="InterPro" id="IPR039422">
    <property type="entry name" value="MarR/SlyA-like"/>
</dbReference>
<dbReference type="InterPro" id="IPR036388">
    <property type="entry name" value="WH-like_DNA-bd_sf"/>
</dbReference>
<dbReference type="RefSeq" id="WP_127765899.1">
    <property type="nucleotide sequence ID" value="NZ_SADE01000002.1"/>
</dbReference>
<evidence type="ECO:0000259" key="1">
    <source>
        <dbReference type="PROSITE" id="PS50995"/>
    </source>
</evidence>
<dbReference type="EMBL" id="SADE01000002">
    <property type="protein sequence ID" value="RVU36423.1"/>
    <property type="molecule type" value="Genomic_DNA"/>
</dbReference>
<evidence type="ECO:0000313" key="2">
    <source>
        <dbReference type="EMBL" id="RVU36423.1"/>
    </source>
</evidence>
<dbReference type="Proteomes" id="UP000287447">
    <property type="component" value="Unassembled WGS sequence"/>
</dbReference>
<dbReference type="PANTHER" id="PTHR33164:SF89">
    <property type="entry name" value="MARR FAMILY REGULATORY PROTEIN"/>
    <property type="match status" value="1"/>
</dbReference>
<dbReference type="InterPro" id="IPR036390">
    <property type="entry name" value="WH_DNA-bd_sf"/>
</dbReference>
<protein>
    <submittedName>
        <fullName evidence="2">MarR family transcriptional regulator</fullName>
    </submittedName>
</protein>
<dbReference type="SUPFAM" id="SSF46785">
    <property type="entry name" value="Winged helix' DNA-binding domain"/>
    <property type="match status" value="1"/>
</dbReference>
<organism evidence="2 3">
    <name type="scientific">Hwanghaeella grinnelliae</name>
    <dbReference type="NCBI Taxonomy" id="2500179"/>
    <lineage>
        <taxon>Bacteria</taxon>
        <taxon>Pseudomonadati</taxon>
        <taxon>Pseudomonadota</taxon>
        <taxon>Alphaproteobacteria</taxon>
        <taxon>Rhodospirillales</taxon>
        <taxon>Rhodospirillaceae</taxon>
        <taxon>Hwanghaeella</taxon>
    </lineage>
</organism>
<dbReference type="GO" id="GO:0006950">
    <property type="term" value="P:response to stress"/>
    <property type="evidence" value="ECO:0007669"/>
    <property type="project" value="TreeGrafter"/>
</dbReference>
<dbReference type="GO" id="GO:0003700">
    <property type="term" value="F:DNA-binding transcription factor activity"/>
    <property type="evidence" value="ECO:0007669"/>
    <property type="project" value="InterPro"/>
</dbReference>
<evidence type="ECO:0000313" key="3">
    <source>
        <dbReference type="Proteomes" id="UP000287447"/>
    </source>
</evidence>
<dbReference type="InterPro" id="IPR000835">
    <property type="entry name" value="HTH_MarR-typ"/>
</dbReference>
<accession>A0A437QPG7</accession>
<name>A0A437QPG7_9PROT</name>
<sequence>MRAVARKETNTDTTHDVLVALRRIIRAIDLQSKRIAKSSGLTTPQVMVLQSIRDLGEVTTGRLSGAVSLSQATVTTILDRLEQRGLIERYRSDRDRRIVHAKLTAAGRKALKKAPPLLHEKFIEAFAGLSAKRQMEMIATLDDVAALLGGSDLDAAPILDVDAPAAGGNKAY</sequence>
<dbReference type="PANTHER" id="PTHR33164">
    <property type="entry name" value="TRANSCRIPTIONAL REGULATOR, MARR FAMILY"/>
    <property type="match status" value="1"/>
</dbReference>
<comment type="caution">
    <text evidence="2">The sequence shown here is derived from an EMBL/GenBank/DDBJ whole genome shotgun (WGS) entry which is preliminary data.</text>
</comment>
<dbReference type="AlphaFoldDB" id="A0A437QPG7"/>
<dbReference type="Pfam" id="PF01047">
    <property type="entry name" value="MarR"/>
    <property type="match status" value="1"/>
</dbReference>
<dbReference type="PROSITE" id="PS50995">
    <property type="entry name" value="HTH_MARR_2"/>
    <property type="match status" value="1"/>
</dbReference>
<dbReference type="SMART" id="SM00347">
    <property type="entry name" value="HTH_MARR"/>
    <property type="match status" value="1"/>
</dbReference>
<proteinExistence type="predicted"/>
<keyword evidence="3" id="KW-1185">Reference proteome</keyword>